<feature type="transmembrane region" description="Helical" evidence="2">
    <location>
        <begin position="57"/>
        <end position="81"/>
    </location>
</feature>
<evidence type="ECO:0008006" key="5">
    <source>
        <dbReference type="Google" id="ProtNLM"/>
    </source>
</evidence>
<evidence type="ECO:0000256" key="1">
    <source>
        <dbReference type="SAM" id="MobiDB-lite"/>
    </source>
</evidence>
<accession>A0A1H4SYZ8</accession>
<keyword evidence="2" id="KW-1133">Transmembrane helix</keyword>
<feature type="transmembrane region" description="Helical" evidence="2">
    <location>
        <begin position="153"/>
        <end position="176"/>
    </location>
</feature>
<evidence type="ECO:0000313" key="3">
    <source>
        <dbReference type="EMBL" id="SEC49387.1"/>
    </source>
</evidence>
<evidence type="ECO:0000313" key="4">
    <source>
        <dbReference type="Proteomes" id="UP000182241"/>
    </source>
</evidence>
<gene>
    <name evidence="3" type="ORF">SAMN04489793_2436</name>
</gene>
<name>A0A1H4SYZ8_TSUTY</name>
<dbReference type="OrthoDB" id="4774220at2"/>
<sequence>MTTAAPPRSASDVVVPAVIAAVLGAAGGLLWGLTVPGVRGVLTRSGIVWREGQLDNIFQATVLFVAVAAVGGLLTGAAVFVRRRRTPRGVAITLGAAVFAVFIATVLGQAVVDARFAGPGEPGLDFTAAPSIRLDGANVFAVADHSGGVLGDLASWVLVLVWPASAALWCTLAALVGRLPAESVAGVPAEQVREIGDGPQVEGLAGAPGGAEVRRSAEAGDGTVGLDERAGELRPGP</sequence>
<protein>
    <recommendedName>
        <fullName evidence="5">DUF2567 domain-containing protein</fullName>
    </recommendedName>
</protein>
<keyword evidence="2" id="KW-0472">Membrane</keyword>
<keyword evidence="4" id="KW-1185">Reference proteome</keyword>
<feature type="region of interest" description="Disordered" evidence="1">
    <location>
        <begin position="197"/>
        <end position="237"/>
    </location>
</feature>
<feature type="transmembrane region" description="Helical" evidence="2">
    <location>
        <begin position="12"/>
        <end position="33"/>
    </location>
</feature>
<feature type="transmembrane region" description="Helical" evidence="2">
    <location>
        <begin position="90"/>
        <end position="112"/>
    </location>
</feature>
<evidence type="ECO:0000256" key="2">
    <source>
        <dbReference type="SAM" id="Phobius"/>
    </source>
</evidence>
<dbReference type="EMBL" id="FNSA01000003">
    <property type="protein sequence ID" value="SEC49387.1"/>
    <property type="molecule type" value="Genomic_DNA"/>
</dbReference>
<feature type="compositionally biased region" description="Basic and acidic residues" evidence="1">
    <location>
        <begin position="226"/>
        <end position="237"/>
    </location>
</feature>
<dbReference type="STRING" id="57704.SAMN04489793_2436"/>
<dbReference type="AlphaFoldDB" id="A0A1H4SYZ8"/>
<dbReference type="Proteomes" id="UP000182241">
    <property type="component" value="Unassembled WGS sequence"/>
</dbReference>
<organism evidence="3 4">
    <name type="scientific">Tsukamurella tyrosinosolvens</name>
    <dbReference type="NCBI Taxonomy" id="57704"/>
    <lineage>
        <taxon>Bacteria</taxon>
        <taxon>Bacillati</taxon>
        <taxon>Actinomycetota</taxon>
        <taxon>Actinomycetes</taxon>
        <taxon>Mycobacteriales</taxon>
        <taxon>Tsukamurellaceae</taxon>
        <taxon>Tsukamurella</taxon>
    </lineage>
</organism>
<keyword evidence="2" id="KW-0812">Transmembrane</keyword>
<proteinExistence type="predicted"/>
<reference evidence="4" key="1">
    <citation type="submission" date="2016-10" db="EMBL/GenBank/DDBJ databases">
        <authorList>
            <person name="Varghese N."/>
            <person name="Submissions S."/>
        </authorList>
    </citation>
    <scope>NUCLEOTIDE SEQUENCE [LARGE SCALE GENOMIC DNA]</scope>
    <source>
        <strain evidence="4">DSM 44234</strain>
    </source>
</reference>